<organism evidence="12 13">
    <name type="scientific">Coffea canephora</name>
    <name type="common">Robusta coffee</name>
    <dbReference type="NCBI Taxonomy" id="49390"/>
    <lineage>
        <taxon>Eukaryota</taxon>
        <taxon>Viridiplantae</taxon>
        <taxon>Streptophyta</taxon>
        <taxon>Embryophyta</taxon>
        <taxon>Tracheophyta</taxon>
        <taxon>Spermatophyta</taxon>
        <taxon>Magnoliopsida</taxon>
        <taxon>eudicotyledons</taxon>
        <taxon>Gunneridae</taxon>
        <taxon>Pentapetalae</taxon>
        <taxon>asterids</taxon>
        <taxon>lamiids</taxon>
        <taxon>Gentianales</taxon>
        <taxon>Rubiaceae</taxon>
        <taxon>Ixoroideae</taxon>
        <taxon>Gardenieae complex</taxon>
        <taxon>Bertiereae - Coffeeae clade</taxon>
        <taxon>Coffeeae</taxon>
        <taxon>Coffea</taxon>
    </lineage>
</organism>
<dbReference type="AlphaFoldDB" id="A0A068UAZ9"/>
<feature type="compositionally biased region" description="Basic and acidic residues" evidence="10">
    <location>
        <begin position="140"/>
        <end position="158"/>
    </location>
</feature>
<dbReference type="Gramene" id="CDP05379">
    <property type="protein sequence ID" value="CDP05379"/>
    <property type="gene ID" value="GSCOC_T00020395001"/>
</dbReference>
<dbReference type="SUPFAM" id="SSF54171">
    <property type="entry name" value="DNA-binding domain"/>
    <property type="match status" value="1"/>
</dbReference>
<dbReference type="EMBL" id="HG739099">
    <property type="protein sequence ID" value="CDP05379.1"/>
    <property type="molecule type" value="Genomic_DNA"/>
</dbReference>
<evidence type="ECO:0000256" key="7">
    <source>
        <dbReference type="ARBA" id="ARBA00023163"/>
    </source>
</evidence>
<keyword evidence="4" id="KW-0805">Transcription regulation</keyword>
<evidence type="ECO:0000313" key="12">
    <source>
        <dbReference type="EMBL" id="CDP05379.1"/>
    </source>
</evidence>
<dbReference type="InParanoid" id="A0A068UAZ9"/>
<dbReference type="PhylomeDB" id="A0A068UAZ9"/>
<dbReference type="PANTHER" id="PTHR31657:SF87">
    <property type="entry name" value="ETHYLENE-RESPONSIVE TRANSCRIPTION FACTOR RAP2-13"/>
    <property type="match status" value="1"/>
</dbReference>
<evidence type="ECO:0000256" key="9">
    <source>
        <dbReference type="ARBA" id="ARBA00024343"/>
    </source>
</evidence>
<evidence type="ECO:0000256" key="4">
    <source>
        <dbReference type="ARBA" id="ARBA00023015"/>
    </source>
</evidence>
<dbReference type="PRINTS" id="PR00367">
    <property type="entry name" value="ETHRSPELEMNT"/>
</dbReference>
<dbReference type="InterPro" id="IPR051758">
    <property type="entry name" value="ERF/AP2-like"/>
</dbReference>
<dbReference type="InterPro" id="IPR036955">
    <property type="entry name" value="AP2/ERF_dom_sf"/>
</dbReference>
<accession>A0A068UAZ9</accession>
<comment type="similarity">
    <text evidence="9">Belongs to the AP2/ERF transcription factor family. ERF subfamily.</text>
</comment>
<evidence type="ECO:0000256" key="8">
    <source>
        <dbReference type="ARBA" id="ARBA00023242"/>
    </source>
</evidence>
<evidence type="ECO:0000256" key="3">
    <source>
        <dbReference type="ARBA" id="ARBA00022821"/>
    </source>
</evidence>
<feature type="domain" description="AP2/ERF" evidence="11">
    <location>
        <begin position="160"/>
        <end position="218"/>
    </location>
</feature>
<keyword evidence="5" id="KW-0238">DNA-binding</keyword>
<evidence type="ECO:0000256" key="1">
    <source>
        <dbReference type="ARBA" id="ARBA00004123"/>
    </source>
</evidence>
<dbReference type="OrthoDB" id="674504at2759"/>
<dbReference type="GO" id="GO:0009873">
    <property type="term" value="P:ethylene-activated signaling pathway"/>
    <property type="evidence" value="ECO:0007669"/>
    <property type="project" value="UniProtKB-KW"/>
</dbReference>
<comment type="subcellular location">
    <subcellularLocation>
        <location evidence="1">Nucleus</location>
    </subcellularLocation>
</comment>
<evidence type="ECO:0000256" key="10">
    <source>
        <dbReference type="SAM" id="MobiDB-lite"/>
    </source>
</evidence>
<keyword evidence="3" id="KW-0611">Plant defense</keyword>
<dbReference type="FunFam" id="3.30.730.10:FF:000001">
    <property type="entry name" value="Ethylene-responsive transcription factor 2"/>
    <property type="match status" value="1"/>
</dbReference>
<keyword evidence="2" id="KW-0936">Ethylene signaling pathway</keyword>
<gene>
    <name evidence="12" type="ORF">GSCOC_T00020395001</name>
</gene>
<dbReference type="GO" id="GO:0003700">
    <property type="term" value="F:DNA-binding transcription factor activity"/>
    <property type="evidence" value="ECO:0007669"/>
    <property type="project" value="InterPro"/>
</dbReference>
<dbReference type="InterPro" id="IPR001471">
    <property type="entry name" value="AP2/ERF_dom"/>
</dbReference>
<dbReference type="InterPro" id="IPR016177">
    <property type="entry name" value="DNA-bd_dom_sf"/>
</dbReference>
<keyword evidence="7" id="KW-0804">Transcription</keyword>
<dbReference type="Proteomes" id="UP000295252">
    <property type="component" value="Chromosome IV"/>
</dbReference>
<evidence type="ECO:0000256" key="6">
    <source>
        <dbReference type="ARBA" id="ARBA00023159"/>
    </source>
</evidence>
<keyword evidence="8" id="KW-0539">Nucleus</keyword>
<dbReference type="GO" id="GO:0000976">
    <property type="term" value="F:transcription cis-regulatory region binding"/>
    <property type="evidence" value="ECO:0007669"/>
    <property type="project" value="UniProtKB-ARBA"/>
</dbReference>
<proteinExistence type="inferred from homology"/>
<dbReference type="PROSITE" id="PS51032">
    <property type="entry name" value="AP2_ERF"/>
    <property type="match status" value="1"/>
</dbReference>
<dbReference type="GO" id="GO:0006952">
    <property type="term" value="P:defense response"/>
    <property type="evidence" value="ECO:0007669"/>
    <property type="project" value="UniProtKB-KW"/>
</dbReference>
<name>A0A068UAZ9_COFCA</name>
<feature type="region of interest" description="Disordered" evidence="10">
    <location>
        <begin position="140"/>
        <end position="164"/>
    </location>
</feature>
<dbReference type="Pfam" id="PF00847">
    <property type="entry name" value="AP2"/>
    <property type="match status" value="1"/>
</dbReference>
<keyword evidence="13" id="KW-1185">Reference proteome</keyword>
<feature type="region of interest" description="Disordered" evidence="10">
    <location>
        <begin position="226"/>
        <end position="245"/>
    </location>
</feature>
<evidence type="ECO:0000313" key="13">
    <source>
        <dbReference type="Proteomes" id="UP000295252"/>
    </source>
</evidence>
<dbReference type="GO" id="GO:0005634">
    <property type="term" value="C:nucleus"/>
    <property type="evidence" value="ECO:0007669"/>
    <property type="project" value="UniProtKB-SubCell"/>
</dbReference>
<evidence type="ECO:0000256" key="5">
    <source>
        <dbReference type="ARBA" id="ARBA00023125"/>
    </source>
</evidence>
<protein>
    <recommendedName>
        <fullName evidence="11">AP2/ERF domain-containing protein</fullName>
    </recommendedName>
</protein>
<sequence>MASQTQITETSALELIKQHLLDDFAFMENYCASDDRLSQFSHLSTSQSNNSSDSDTSSFVTSNASFSFATSSSSSNINYMELETKPNVVALTTPNHPRQTATSFSERKPVLNIAIPPPVKKLLDFNKMNTSNTTTTTYEEPKAKAVEQKKVQEGSGEKKHYRGVRQRPWGKFAAEIRDPNRKGSRVWLGTFDTAVEAAKAYDKAAFRLRGSKAILNFPHEVENNSLPESELATTSGRKRAREPDVVSEDIVKKEVKREEVSPASVRKGEERGLPTDPLTPSSWTAVWDCGDVKGIFEIPPLSPLSPHPSLGYSQLMVI</sequence>
<dbReference type="STRING" id="49390.A0A068UAZ9"/>
<evidence type="ECO:0000259" key="11">
    <source>
        <dbReference type="PROSITE" id="PS51032"/>
    </source>
</evidence>
<dbReference type="PANTHER" id="PTHR31657">
    <property type="entry name" value="ETHYLENE-RESPONSIVE TRANSCRIPTION FACTOR ERF061"/>
    <property type="match status" value="1"/>
</dbReference>
<dbReference type="CDD" id="cd00018">
    <property type="entry name" value="AP2"/>
    <property type="match status" value="1"/>
</dbReference>
<evidence type="ECO:0000256" key="2">
    <source>
        <dbReference type="ARBA" id="ARBA00022745"/>
    </source>
</evidence>
<feature type="compositionally biased region" description="Basic and acidic residues" evidence="10">
    <location>
        <begin position="257"/>
        <end position="273"/>
    </location>
</feature>
<feature type="region of interest" description="Disordered" evidence="10">
    <location>
        <begin position="257"/>
        <end position="277"/>
    </location>
</feature>
<dbReference type="Gene3D" id="3.30.730.10">
    <property type="entry name" value="AP2/ERF domain"/>
    <property type="match status" value="1"/>
</dbReference>
<dbReference type="FunCoup" id="A0A068UAZ9">
    <property type="interactions" value="51"/>
</dbReference>
<keyword evidence="6" id="KW-0010">Activator</keyword>
<reference evidence="13" key="1">
    <citation type="journal article" date="2014" name="Science">
        <title>The coffee genome provides insight into the convergent evolution of caffeine biosynthesis.</title>
        <authorList>
            <person name="Denoeud F."/>
            <person name="Carretero-Paulet L."/>
            <person name="Dereeper A."/>
            <person name="Droc G."/>
            <person name="Guyot R."/>
            <person name="Pietrella M."/>
            <person name="Zheng C."/>
            <person name="Alberti A."/>
            <person name="Anthony F."/>
            <person name="Aprea G."/>
            <person name="Aury J.M."/>
            <person name="Bento P."/>
            <person name="Bernard M."/>
            <person name="Bocs S."/>
            <person name="Campa C."/>
            <person name="Cenci A."/>
            <person name="Combes M.C."/>
            <person name="Crouzillat D."/>
            <person name="Da Silva C."/>
            <person name="Daddiego L."/>
            <person name="De Bellis F."/>
            <person name="Dussert S."/>
            <person name="Garsmeur O."/>
            <person name="Gayraud T."/>
            <person name="Guignon V."/>
            <person name="Jahn K."/>
            <person name="Jamilloux V."/>
            <person name="Joet T."/>
            <person name="Labadie K."/>
            <person name="Lan T."/>
            <person name="Leclercq J."/>
            <person name="Lepelley M."/>
            <person name="Leroy T."/>
            <person name="Li L.T."/>
            <person name="Librado P."/>
            <person name="Lopez L."/>
            <person name="Munoz A."/>
            <person name="Noel B."/>
            <person name="Pallavicini A."/>
            <person name="Perrotta G."/>
            <person name="Poncet V."/>
            <person name="Pot D."/>
            <person name="Priyono X."/>
            <person name="Rigoreau M."/>
            <person name="Rouard M."/>
            <person name="Rozas J."/>
            <person name="Tranchant-Dubreuil C."/>
            <person name="VanBuren R."/>
            <person name="Zhang Q."/>
            <person name="Andrade A.C."/>
            <person name="Argout X."/>
            <person name="Bertrand B."/>
            <person name="de Kochko A."/>
            <person name="Graziosi G."/>
            <person name="Henry R.J."/>
            <person name="Jayarama X."/>
            <person name="Ming R."/>
            <person name="Nagai C."/>
            <person name="Rounsley S."/>
            <person name="Sankoff D."/>
            <person name="Giuliano G."/>
            <person name="Albert V.A."/>
            <person name="Wincker P."/>
            <person name="Lashermes P."/>
        </authorList>
    </citation>
    <scope>NUCLEOTIDE SEQUENCE [LARGE SCALE GENOMIC DNA]</scope>
    <source>
        <strain evidence="13">cv. DH200-94</strain>
    </source>
</reference>
<dbReference type="SMART" id="SM00380">
    <property type="entry name" value="AP2"/>
    <property type="match status" value="1"/>
</dbReference>
<feature type="compositionally biased region" description="Polar residues" evidence="10">
    <location>
        <begin position="226"/>
        <end position="235"/>
    </location>
</feature>
<dbReference type="OMA" id="RKPAMSN"/>